<gene>
    <name evidence="1" type="ORF">FIBSPDRAFT_935503</name>
</gene>
<sequence>MSSVPSGSSPTEQELVDTIILTVRTLGVHTGIPKIHEHIKDARPEWVLSEKRVRDTRRKYDLVEFVSDTDTSKKPSSIVLSSGASLAAGASLTMFHLDYLLTGDGAVVRFIEAIPTAYCVPEPPEEATRFLNILTETHDAEVLRRWDSTCPWCARRAQAMYSAMALLLHGTLVTPTVLVTALPLCSSEGVCFGRASAFMPPTPQEPDSSA</sequence>
<dbReference type="EMBL" id="KV417610">
    <property type="protein sequence ID" value="KZP14989.1"/>
    <property type="molecule type" value="Genomic_DNA"/>
</dbReference>
<name>A0A166DR92_9AGAM</name>
<reference evidence="1" key="1">
    <citation type="journal article" date="2016" name="Mol. Biol. Evol.">
        <title>Comparative Genomics of Early-Diverging Mushroom-Forming Fungi Provides Insights into the Origins of Lignocellulose Decay Capabilities.</title>
        <authorList>
            <person name="Nagy L.G."/>
            <person name="Riley R."/>
            <person name="Tritt A."/>
            <person name="Adam C."/>
            <person name="Daum C."/>
            <person name="Floudas D."/>
            <person name="Sun H."/>
            <person name="Yadav J.S."/>
            <person name="Pangilinan J."/>
            <person name="Larsson K.H."/>
            <person name="Matsuura K."/>
            <person name="Barry K."/>
            <person name="Labutti K."/>
            <person name="Kuo R."/>
            <person name="Ohm R.A."/>
            <person name="Bhattacharya S.S."/>
            <person name="Shirouzu T."/>
            <person name="Yoshinaga Y."/>
            <person name="Martin F.M."/>
            <person name="Grigoriev I.V."/>
            <person name="Hibbett D.S."/>
        </authorList>
    </citation>
    <scope>NUCLEOTIDE SEQUENCE [LARGE SCALE GENOMIC DNA]</scope>
    <source>
        <strain evidence="1">CBS 109695</strain>
    </source>
</reference>
<protein>
    <submittedName>
        <fullName evidence="1">Uncharacterized protein</fullName>
    </submittedName>
</protein>
<organism evidence="1">
    <name type="scientific">Athelia psychrophila</name>
    <dbReference type="NCBI Taxonomy" id="1759441"/>
    <lineage>
        <taxon>Eukaryota</taxon>
        <taxon>Fungi</taxon>
        <taxon>Dikarya</taxon>
        <taxon>Basidiomycota</taxon>
        <taxon>Agaricomycotina</taxon>
        <taxon>Agaricomycetes</taxon>
        <taxon>Agaricomycetidae</taxon>
        <taxon>Atheliales</taxon>
        <taxon>Atheliaceae</taxon>
        <taxon>Athelia</taxon>
    </lineage>
</organism>
<accession>A0A166DR92</accession>
<dbReference type="AlphaFoldDB" id="A0A166DR92"/>
<proteinExistence type="predicted"/>
<evidence type="ECO:0000313" key="1">
    <source>
        <dbReference type="EMBL" id="KZP14989.1"/>
    </source>
</evidence>